<dbReference type="GO" id="GO:0010411">
    <property type="term" value="P:xyloglucan metabolic process"/>
    <property type="evidence" value="ECO:0007669"/>
    <property type="project" value="TreeGrafter"/>
</dbReference>
<sequence length="287" mass="31313">MTHYRWPLLMAVLLTLLAGCSREPSGISLEQLRQQTHIHGLAFDLADGERLWLATHHGFYAVGSDGMARRVSEETHDFMGFAPHPEEAETFFASGHPARGGNLGVVKSRDGGRSWSRHAAGVDGPVDFHQLAISAASTNVLYGAHAGQLQVSEDGGSNWRVQGRAPAGLIALVASSRDPGQLYAATQTGLLMSPDGGERWRQIHADRRPASLVVASQGTLYAFMLDIGLMRAEEASRDWEVVTRGWGERYLMHLAVDPSDPQRLVAADDLNQLLISENGGRDWSRLE</sequence>
<dbReference type="Proteomes" id="UP000553442">
    <property type="component" value="Unassembled WGS sequence"/>
</dbReference>
<dbReference type="Gene3D" id="2.130.10.10">
    <property type="entry name" value="YVTN repeat-like/Quinoprotein amine dehydrogenase"/>
    <property type="match status" value="2"/>
</dbReference>
<dbReference type="PANTHER" id="PTHR43739:SF5">
    <property type="entry name" value="EXO-ALPHA-SIALIDASE"/>
    <property type="match status" value="1"/>
</dbReference>
<accession>A0A7W5K1K5</accession>
<proteinExistence type="predicted"/>
<gene>
    <name evidence="1" type="ORF">BDK63_001127</name>
</gene>
<evidence type="ECO:0000313" key="1">
    <source>
        <dbReference type="EMBL" id="MBB3330270.1"/>
    </source>
</evidence>
<comment type="caution">
    <text evidence="1">The sequence shown here is derived from an EMBL/GenBank/DDBJ whole genome shotgun (WGS) entry which is preliminary data.</text>
</comment>
<dbReference type="PANTHER" id="PTHR43739">
    <property type="entry name" value="XYLOGLUCANASE (EUROFUNG)"/>
    <property type="match status" value="1"/>
</dbReference>
<dbReference type="NCBIfam" id="NF045728">
    <property type="entry name" value="glycosyl_F510_1955"/>
    <property type="match status" value="1"/>
</dbReference>
<protein>
    <submittedName>
        <fullName evidence="1">Photosystem II stability/assembly factor-like uncharacterized protein</fullName>
    </submittedName>
</protein>
<organism evidence="1 2">
    <name type="scientific">Halomonas campaniensis</name>
    <dbReference type="NCBI Taxonomy" id="213554"/>
    <lineage>
        <taxon>Bacteria</taxon>
        <taxon>Pseudomonadati</taxon>
        <taxon>Pseudomonadota</taxon>
        <taxon>Gammaproteobacteria</taxon>
        <taxon>Oceanospirillales</taxon>
        <taxon>Halomonadaceae</taxon>
        <taxon>Halomonas</taxon>
    </lineage>
</organism>
<evidence type="ECO:0000313" key="2">
    <source>
        <dbReference type="Proteomes" id="UP000553442"/>
    </source>
</evidence>
<dbReference type="EMBL" id="JACHZF010000007">
    <property type="protein sequence ID" value="MBB3330270.1"/>
    <property type="molecule type" value="Genomic_DNA"/>
</dbReference>
<dbReference type="InterPro" id="IPR052025">
    <property type="entry name" value="Xyloglucanase_GH74"/>
</dbReference>
<keyword evidence="2" id="KW-1185">Reference proteome</keyword>
<dbReference type="InterPro" id="IPR054817">
    <property type="entry name" value="Glycosyl_F510_1955-like"/>
</dbReference>
<dbReference type="InterPro" id="IPR015943">
    <property type="entry name" value="WD40/YVTN_repeat-like_dom_sf"/>
</dbReference>
<dbReference type="AlphaFoldDB" id="A0A7W5K1K5"/>
<reference evidence="1 2" key="1">
    <citation type="submission" date="2020-08" db="EMBL/GenBank/DDBJ databases">
        <title>Genomic Encyclopedia of Archaeal and Bacterial Type Strains, Phase II (KMG-II): from individual species to whole genera.</title>
        <authorList>
            <person name="Goeker M."/>
        </authorList>
    </citation>
    <scope>NUCLEOTIDE SEQUENCE [LARGE SCALE GENOMIC DNA]</scope>
    <source>
        <strain evidence="1 2">5AG</strain>
    </source>
</reference>
<dbReference type="RefSeq" id="WP_183330392.1">
    <property type="nucleotide sequence ID" value="NZ_JACHZF010000007.1"/>
</dbReference>
<dbReference type="SUPFAM" id="SSF110296">
    <property type="entry name" value="Oligoxyloglucan reducing end-specific cellobiohydrolase"/>
    <property type="match status" value="1"/>
</dbReference>
<name>A0A7W5K1K5_9GAMM</name>
<dbReference type="PROSITE" id="PS51257">
    <property type="entry name" value="PROKAR_LIPOPROTEIN"/>
    <property type="match status" value="1"/>
</dbReference>